<sequence length="51" mass="5551">MRRRRARSLARGVRPEECPASCGAFFCPVRACVAERCAMAGEEVASATHAR</sequence>
<protein>
    <submittedName>
        <fullName evidence="1">Uncharacterized protein</fullName>
    </submittedName>
</protein>
<dbReference type="AlphaFoldDB" id="A0AAW9D4L5"/>
<accession>A0AAW9D4L5</accession>
<organism evidence="1 2">
    <name type="scientific">Burkholderia thailandensis</name>
    <dbReference type="NCBI Taxonomy" id="57975"/>
    <lineage>
        <taxon>Bacteria</taxon>
        <taxon>Pseudomonadati</taxon>
        <taxon>Pseudomonadota</taxon>
        <taxon>Betaproteobacteria</taxon>
        <taxon>Burkholderiales</taxon>
        <taxon>Burkholderiaceae</taxon>
        <taxon>Burkholderia</taxon>
        <taxon>pseudomallei group</taxon>
    </lineage>
</organism>
<dbReference type="Proteomes" id="UP001272137">
    <property type="component" value="Unassembled WGS sequence"/>
</dbReference>
<name>A0AAW9D4L5_BURTH</name>
<gene>
    <name evidence="1" type="ORF">C7S16_2412</name>
</gene>
<evidence type="ECO:0000313" key="2">
    <source>
        <dbReference type="Proteomes" id="UP001272137"/>
    </source>
</evidence>
<evidence type="ECO:0000313" key="1">
    <source>
        <dbReference type="EMBL" id="MDW9256915.1"/>
    </source>
</evidence>
<dbReference type="EMBL" id="QXCT01000002">
    <property type="protein sequence ID" value="MDW9256915.1"/>
    <property type="molecule type" value="Genomic_DNA"/>
</dbReference>
<proteinExistence type="predicted"/>
<comment type="caution">
    <text evidence="1">The sequence shown here is derived from an EMBL/GenBank/DDBJ whole genome shotgun (WGS) entry which is preliminary data.</text>
</comment>
<reference evidence="1" key="1">
    <citation type="submission" date="2018-08" db="EMBL/GenBank/DDBJ databases">
        <title>Identification of Burkholderia cepacia strains that express a Burkholderia pseudomallei-like capsular polysaccharide.</title>
        <authorList>
            <person name="Burtnick M.N."/>
            <person name="Vongsouvath M."/>
            <person name="Newton P."/>
            <person name="Wuthiekanun V."/>
            <person name="Limmathurotsakul D."/>
            <person name="Brett P.J."/>
            <person name="Chantratita N."/>
            <person name="Dance D.A."/>
        </authorList>
    </citation>
    <scope>NUCLEOTIDE SEQUENCE</scope>
    <source>
        <strain evidence="1">SBXCC001</strain>
    </source>
</reference>